<sequence>MFTSMGQPSSLTSYDSAPGSLLTGLADSVINSAAGTGGGVSFHVSRSNGGSEGHLGRLFIGNSQSVDVPDSRSKLISGATTSVSAGTENHMARHDSSPPGFFSHLLIDHGAPANREPQLRLSGNRSFPQVQENGSMSDKADHDHVGPSNYMGNGFTISSWDDHSDSMNFATSPGKRIKSIDGDIMTAYADMDSQFNLPKSSVEMGQYEKFFQLQQDQVPFKVRAKRGCATHPRSIAERERRTRISEKLRKLQELVPNMEKQTSTADMLDLAVQHIKDLQTQIQVLSRERESCTCKSKR</sequence>
<dbReference type="PROSITE" id="PS50888">
    <property type="entry name" value="BHLH"/>
    <property type="match status" value="1"/>
</dbReference>
<gene>
    <name evidence="10" type="ORF">LUZ63_017535</name>
</gene>
<dbReference type="OrthoDB" id="2019494at2759"/>
<comment type="subcellular location">
    <subcellularLocation>
        <location evidence="1">Nucleus</location>
    </subcellularLocation>
</comment>
<dbReference type="Proteomes" id="UP001151287">
    <property type="component" value="Unassembled WGS sequence"/>
</dbReference>
<evidence type="ECO:0000313" key="10">
    <source>
        <dbReference type="EMBL" id="KAJ1686145.1"/>
    </source>
</evidence>
<dbReference type="SMART" id="SM00353">
    <property type="entry name" value="HLH"/>
    <property type="match status" value="1"/>
</dbReference>
<evidence type="ECO:0000313" key="11">
    <source>
        <dbReference type="Proteomes" id="UP001151287"/>
    </source>
</evidence>
<evidence type="ECO:0000256" key="2">
    <source>
        <dbReference type="ARBA" id="ARBA00005510"/>
    </source>
</evidence>
<evidence type="ECO:0000256" key="7">
    <source>
        <dbReference type="SAM" id="Coils"/>
    </source>
</evidence>
<dbReference type="SUPFAM" id="SSF47459">
    <property type="entry name" value="HLH, helix-loop-helix DNA-binding domain"/>
    <property type="match status" value="1"/>
</dbReference>
<dbReference type="InterPro" id="IPR045239">
    <property type="entry name" value="bHLH95_bHLH"/>
</dbReference>
<evidence type="ECO:0000256" key="1">
    <source>
        <dbReference type="ARBA" id="ARBA00004123"/>
    </source>
</evidence>
<keyword evidence="4" id="KW-0238">DNA-binding</keyword>
<evidence type="ECO:0000259" key="9">
    <source>
        <dbReference type="PROSITE" id="PS50888"/>
    </source>
</evidence>
<dbReference type="Pfam" id="PF00010">
    <property type="entry name" value="HLH"/>
    <property type="match status" value="1"/>
</dbReference>
<keyword evidence="6" id="KW-0539">Nucleus</keyword>
<keyword evidence="5" id="KW-0804">Transcription</keyword>
<proteinExistence type="inferred from homology"/>
<protein>
    <recommendedName>
        <fullName evidence="9">BHLH domain-containing protein</fullName>
    </recommendedName>
</protein>
<reference evidence="10" key="1">
    <citation type="journal article" date="2022" name="Cell">
        <title>Repeat-based holocentromeres influence genome architecture and karyotype evolution.</title>
        <authorList>
            <person name="Hofstatter P.G."/>
            <person name="Thangavel G."/>
            <person name="Lux T."/>
            <person name="Neumann P."/>
            <person name="Vondrak T."/>
            <person name="Novak P."/>
            <person name="Zhang M."/>
            <person name="Costa L."/>
            <person name="Castellani M."/>
            <person name="Scott A."/>
            <person name="Toegelov H."/>
            <person name="Fuchs J."/>
            <person name="Mata-Sucre Y."/>
            <person name="Dias Y."/>
            <person name="Vanzela A.L.L."/>
            <person name="Huettel B."/>
            <person name="Almeida C.C.S."/>
            <person name="Simkova H."/>
            <person name="Souza G."/>
            <person name="Pedrosa-Harand A."/>
            <person name="Macas J."/>
            <person name="Mayer K.F.X."/>
            <person name="Houben A."/>
            <person name="Marques A."/>
        </authorList>
    </citation>
    <scope>NUCLEOTIDE SEQUENCE</scope>
    <source>
        <strain evidence="10">RhyBre1mFocal</strain>
    </source>
</reference>
<accession>A0A9Q0HH89</accession>
<evidence type="ECO:0000256" key="8">
    <source>
        <dbReference type="SAM" id="MobiDB-lite"/>
    </source>
</evidence>
<dbReference type="Gene3D" id="4.10.280.10">
    <property type="entry name" value="Helix-loop-helix DNA-binding domain"/>
    <property type="match status" value="1"/>
</dbReference>
<dbReference type="PANTHER" id="PTHR16223">
    <property type="entry name" value="TRANSCRIPTION FACTOR BHLH83-RELATED"/>
    <property type="match status" value="1"/>
</dbReference>
<organism evidence="10 11">
    <name type="scientific">Rhynchospora breviuscula</name>
    <dbReference type="NCBI Taxonomy" id="2022672"/>
    <lineage>
        <taxon>Eukaryota</taxon>
        <taxon>Viridiplantae</taxon>
        <taxon>Streptophyta</taxon>
        <taxon>Embryophyta</taxon>
        <taxon>Tracheophyta</taxon>
        <taxon>Spermatophyta</taxon>
        <taxon>Magnoliopsida</taxon>
        <taxon>Liliopsida</taxon>
        <taxon>Poales</taxon>
        <taxon>Cyperaceae</taxon>
        <taxon>Cyperoideae</taxon>
        <taxon>Rhynchosporeae</taxon>
        <taxon>Rhynchospora</taxon>
    </lineage>
</organism>
<dbReference type="GO" id="GO:0000981">
    <property type="term" value="F:DNA-binding transcription factor activity, RNA polymerase II-specific"/>
    <property type="evidence" value="ECO:0007669"/>
    <property type="project" value="TreeGrafter"/>
</dbReference>
<dbReference type="EMBL" id="JAMQYH010000005">
    <property type="protein sequence ID" value="KAJ1686145.1"/>
    <property type="molecule type" value="Genomic_DNA"/>
</dbReference>
<dbReference type="InterPro" id="IPR011598">
    <property type="entry name" value="bHLH_dom"/>
</dbReference>
<keyword evidence="3" id="KW-0805">Transcription regulation</keyword>
<dbReference type="PANTHER" id="PTHR16223:SF177">
    <property type="entry name" value="TRANSCRIPTION FACTOR BHLH129"/>
    <property type="match status" value="1"/>
</dbReference>
<comment type="similarity">
    <text evidence="2">Belongs to the bHLH protein family.</text>
</comment>
<keyword evidence="11" id="KW-1185">Reference proteome</keyword>
<evidence type="ECO:0000256" key="4">
    <source>
        <dbReference type="ARBA" id="ARBA00023125"/>
    </source>
</evidence>
<feature type="domain" description="BHLH" evidence="9">
    <location>
        <begin position="228"/>
        <end position="278"/>
    </location>
</feature>
<dbReference type="GO" id="GO:0005634">
    <property type="term" value="C:nucleus"/>
    <property type="evidence" value="ECO:0007669"/>
    <property type="project" value="UniProtKB-SubCell"/>
</dbReference>
<feature type="region of interest" description="Disordered" evidence="8">
    <location>
        <begin position="82"/>
        <end position="106"/>
    </location>
</feature>
<evidence type="ECO:0000256" key="6">
    <source>
        <dbReference type="ARBA" id="ARBA00023242"/>
    </source>
</evidence>
<dbReference type="FunFam" id="4.10.280.10:FF:000021">
    <property type="entry name" value="Transcription factor bHLH130 family"/>
    <property type="match status" value="1"/>
</dbReference>
<evidence type="ECO:0000256" key="5">
    <source>
        <dbReference type="ARBA" id="ARBA00023163"/>
    </source>
</evidence>
<dbReference type="GO" id="GO:0000978">
    <property type="term" value="F:RNA polymerase II cis-regulatory region sequence-specific DNA binding"/>
    <property type="evidence" value="ECO:0007669"/>
    <property type="project" value="TreeGrafter"/>
</dbReference>
<name>A0A9Q0HH89_9POAL</name>
<dbReference type="GO" id="GO:0046983">
    <property type="term" value="F:protein dimerization activity"/>
    <property type="evidence" value="ECO:0007669"/>
    <property type="project" value="InterPro"/>
</dbReference>
<dbReference type="CDD" id="cd11393">
    <property type="entry name" value="bHLH_AtbHLH_like"/>
    <property type="match status" value="1"/>
</dbReference>
<dbReference type="InterPro" id="IPR045843">
    <property type="entry name" value="IND-like"/>
</dbReference>
<dbReference type="InterPro" id="IPR036638">
    <property type="entry name" value="HLH_DNA-bd_sf"/>
</dbReference>
<keyword evidence="7" id="KW-0175">Coiled coil</keyword>
<evidence type="ECO:0000256" key="3">
    <source>
        <dbReference type="ARBA" id="ARBA00023015"/>
    </source>
</evidence>
<feature type="coiled-coil region" evidence="7">
    <location>
        <begin position="241"/>
        <end position="295"/>
    </location>
</feature>
<dbReference type="AlphaFoldDB" id="A0A9Q0HH89"/>
<comment type="caution">
    <text evidence="10">The sequence shown here is derived from an EMBL/GenBank/DDBJ whole genome shotgun (WGS) entry which is preliminary data.</text>
</comment>